<dbReference type="InterPro" id="IPR003594">
    <property type="entry name" value="HATPase_dom"/>
</dbReference>
<feature type="transmembrane region" description="Helical" evidence="1">
    <location>
        <begin position="173"/>
        <end position="192"/>
    </location>
</feature>
<dbReference type="Pfam" id="PF02518">
    <property type="entry name" value="HATPase_c"/>
    <property type="match status" value="1"/>
</dbReference>
<dbReference type="Proteomes" id="UP000283738">
    <property type="component" value="Unassembled WGS sequence"/>
</dbReference>
<dbReference type="EMBL" id="QRTF01000007">
    <property type="protein sequence ID" value="RGQ52001.1"/>
    <property type="molecule type" value="Genomic_DNA"/>
</dbReference>
<evidence type="ECO:0008006" key="6">
    <source>
        <dbReference type="Google" id="ProtNLM"/>
    </source>
</evidence>
<gene>
    <name evidence="4" type="ORF">DWY96_04870</name>
</gene>
<comment type="caution">
    <text evidence="4">The sequence shown here is derived from an EMBL/GenBank/DDBJ whole genome shotgun (WGS) entry which is preliminary data.</text>
</comment>
<dbReference type="Gene3D" id="3.30.565.10">
    <property type="entry name" value="Histidine kinase-like ATPase, C-terminal domain"/>
    <property type="match status" value="1"/>
</dbReference>
<feature type="transmembrane region" description="Helical" evidence="1">
    <location>
        <begin position="9"/>
        <end position="30"/>
    </location>
</feature>
<keyword evidence="1" id="KW-0472">Membrane</keyword>
<keyword evidence="1" id="KW-0812">Transmembrane</keyword>
<feature type="transmembrane region" description="Helical" evidence="1">
    <location>
        <begin position="50"/>
        <end position="77"/>
    </location>
</feature>
<evidence type="ECO:0000313" key="4">
    <source>
        <dbReference type="EMBL" id="RGQ52001.1"/>
    </source>
</evidence>
<feature type="domain" description="Signal transduction histidine kinase internal region" evidence="3">
    <location>
        <begin position="665"/>
        <end position="743"/>
    </location>
</feature>
<protein>
    <recommendedName>
        <fullName evidence="6">Histidine kinase domain-containing protein</fullName>
    </recommendedName>
</protein>
<dbReference type="Gene3D" id="3.40.50.2300">
    <property type="match status" value="1"/>
</dbReference>
<dbReference type="Pfam" id="PF06580">
    <property type="entry name" value="His_kinase"/>
    <property type="match status" value="1"/>
</dbReference>
<name>A0A412BDS8_9FIRM</name>
<feature type="transmembrane region" description="Helical" evidence="1">
    <location>
        <begin position="246"/>
        <end position="267"/>
    </location>
</feature>
<feature type="transmembrane region" description="Helical" evidence="1">
    <location>
        <begin position="148"/>
        <end position="167"/>
    </location>
</feature>
<dbReference type="GO" id="GO:0000155">
    <property type="term" value="F:phosphorelay sensor kinase activity"/>
    <property type="evidence" value="ECO:0007669"/>
    <property type="project" value="InterPro"/>
</dbReference>
<sequence>MIKKVMNHAVVLCSAAWGGLVICFILKYLTTQFLEALFSSQFNRLGLQRLYMLTIERTAFALLLIAFGAFFSILYYVSSEAEQFLKYAAFFFFAAPFVVTIWDYEIIFFAGREMAVFWSKSGDISLIFMILVFHLIVINHLRIENGKALQWIECVAACASTIAIIPLRTIQTAYVLKFYLACETILFAVILYRYIRRICRTKTVLRYPKITLIMTSVPGISQIAVLYLVAFYKFDTFSEAYGLYRNYMQIIIMGISVITFFYFFWYYRLQIFYGKEAGKKIQEITTHKERITQLIIHFCEYPINRLSFFFSVLQPKNGKTISSEMQTELLGEMQREVSRLKQHLRNINDFCYLQGDVIHADKIKVNLLAVFTNATKKLEQDGTSKKNIQIPAEDLNIDVCGEPYSLIQASQTLLDSFCGIAKQNPVWIVCKTRENYAQISIATQIPESNRRDARRIYKIFRDANYIRFLDSDEDIVLAAAKNYLLNHDPNMSADIIREPRVRKLVISFRLNLWQEDLELYPLAEEAGTRNEAKQKEILLLSNAPDQIELIKTYLMTEPYHFQFFSVVEDMLAYMEQQRDIGVLIIGTVLFEKDIESICTEVRKRYSFEQLPILFVYPEHFTGIESYLNQSINDILAEPFAQPKLLRKIKLLLTLQKSADETLKSRLNFLQAQMDPHFIFNTLSTIMPLCIQNPQKAYEVLNDFSDYLRGRLYAGEMQEPVLLSRETDLIEAYLSIEKVRFPNTIQYQINNAYASSILMLPLLMEPIVENCVKHGVRENHVLHISIDLVEDDDYLYCSIKDDGKGMLPEQLLDVKQGTTSAKRSIGIDNVRKRLLLYYHEKLYISSTLDKGTTVSFKIPVHSPFLKGENYHESENQNRFN</sequence>
<dbReference type="SUPFAM" id="SSF52172">
    <property type="entry name" value="CheY-like"/>
    <property type="match status" value="1"/>
</dbReference>
<feature type="domain" description="Histidine kinase/HSP90-like ATPase" evidence="2">
    <location>
        <begin position="763"/>
        <end position="859"/>
    </location>
</feature>
<reference evidence="4 5" key="1">
    <citation type="submission" date="2018-08" db="EMBL/GenBank/DDBJ databases">
        <title>A genome reference for cultivated species of the human gut microbiota.</title>
        <authorList>
            <person name="Zou Y."/>
            <person name="Xue W."/>
            <person name="Luo G."/>
        </authorList>
    </citation>
    <scope>NUCLEOTIDE SEQUENCE [LARGE SCALE GENOMIC DNA]</scope>
    <source>
        <strain evidence="4 5">AF28-15</strain>
    </source>
</reference>
<organism evidence="4 5">
    <name type="scientific">Roseburia inulinivorans</name>
    <dbReference type="NCBI Taxonomy" id="360807"/>
    <lineage>
        <taxon>Bacteria</taxon>
        <taxon>Bacillati</taxon>
        <taxon>Bacillota</taxon>
        <taxon>Clostridia</taxon>
        <taxon>Lachnospirales</taxon>
        <taxon>Lachnospiraceae</taxon>
        <taxon>Roseburia</taxon>
    </lineage>
</organism>
<dbReference type="PANTHER" id="PTHR34220:SF7">
    <property type="entry name" value="SENSOR HISTIDINE KINASE YPDA"/>
    <property type="match status" value="1"/>
</dbReference>
<dbReference type="SUPFAM" id="SSF55874">
    <property type="entry name" value="ATPase domain of HSP90 chaperone/DNA topoisomerase II/histidine kinase"/>
    <property type="match status" value="1"/>
</dbReference>
<feature type="transmembrane region" description="Helical" evidence="1">
    <location>
        <begin position="124"/>
        <end position="141"/>
    </location>
</feature>
<evidence type="ECO:0000259" key="3">
    <source>
        <dbReference type="Pfam" id="PF06580"/>
    </source>
</evidence>
<dbReference type="AlphaFoldDB" id="A0A412BDS8"/>
<dbReference type="InterPro" id="IPR050640">
    <property type="entry name" value="Bact_2-comp_sensor_kinase"/>
</dbReference>
<evidence type="ECO:0000313" key="5">
    <source>
        <dbReference type="Proteomes" id="UP000283738"/>
    </source>
</evidence>
<proteinExistence type="predicted"/>
<dbReference type="InterPro" id="IPR011006">
    <property type="entry name" value="CheY-like_superfamily"/>
</dbReference>
<feature type="transmembrane region" description="Helical" evidence="1">
    <location>
        <begin position="84"/>
        <end position="104"/>
    </location>
</feature>
<dbReference type="InterPro" id="IPR036890">
    <property type="entry name" value="HATPase_C_sf"/>
</dbReference>
<accession>A0A412BDS8</accession>
<keyword evidence="1" id="KW-1133">Transmembrane helix</keyword>
<evidence type="ECO:0000259" key="2">
    <source>
        <dbReference type="Pfam" id="PF02518"/>
    </source>
</evidence>
<dbReference type="GO" id="GO:0016020">
    <property type="term" value="C:membrane"/>
    <property type="evidence" value="ECO:0007669"/>
    <property type="project" value="InterPro"/>
</dbReference>
<feature type="transmembrane region" description="Helical" evidence="1">
    <location>
        <begin position="212"/>
        <end position="234"/>
    </location>
</feature>
<dbReference type="InterPro" id="IPR010559">
    <property type="entry name" value="Sig_transdc_His_kin_internal"/>
</dbReference>
<evidence type="ECO:0000256" key="1">
    <source>
        <dbReference type="SAM" id="Phobius"/>
    </source>
</evidence>
<dbReference type="PANTHER" id="PTHR34220">
    <property type="entry name" value="SENSOR HISTIDINE KINASE YPDA"/>
    <property type="match status" value="1"/>
</dbReference>